<dbReference type="OrthoDB" id="178899at2"/>
<dbReference type="AlphaFoldDB" id="A0A6L3VGF6"/>
<organism evidence="3 4">
    <name type="scientific">Actinomadura montaniterrae</name>
    <dbReference type="NCBI Taxonomy" id="1803903"/>
    <lineage>
        <taxon>Bacteria</taxon>
        <taxon>Bacillati</taxon>
        <taxon>Actinomycetota</taxon>
        <taxon>Actinomycetes</taxon>
        <taxon>Streptosporangiales</taxon>
        <taxon>Thermomonosporaceae</taxon>
        <taxon>Actinomadura</taxon>
    </lineage>
</organism>
<dbReference type="GO" id="GO:0036503">
    <property type="term" value="P:ERAD pathway"/>
    <property type="evidence" value="ECO:0007669"/>
    <property type="project" value="TreeGrafter"/>
</dbReference>
<dbReference type="Gene3D" id="3.50.50.60">
    <property type="entry name" value="FAD/NAD(P)-binding domain"/>
    <property type="match status" value="2"/>
</dbReference>
<dbReference type="PANTHER" id="PTHR43539:SF23">
    <property type="entry name" value="FAD-DEPENDENT OXIDOREDUCTASE DOMAIN-CONTAINING PROTEIN 2"/>
    <property type="match status" value="1"/>
</dbReference>
<dbReference type="EMBL" id="WBMR01000189">
    <property type="protein sequence ID" value="KAB2366760.1"/>
    <property type="molecule type" value="Genomic_DNA"/>
</dbReference>
<dbReference type="Proteomes" id="UP000483004">
    <property type="component" value="Unassembled WGS sequence"/>
</dbReference>
<proteinExistence type="predicted"/>
<reference evidence="3 4" key="1">
    <citation type="submission" date="2019-09" db="EMBL/GenBank/DDBJ databases">
        <title>Actinomadura physcomitrii sp. nov., a novel actinomycete isolated from moss [Physcomitrium sphaericum (Ludw) Fuernr].</title>
        <authorList>
            <person name="Liu C."/>
            <person name="Zhuang X."/>
        </authorList>
    </citation>
    <scope>NUCLEOTIDE SEQUENCE [LARGE SCALE GENOMIC DNA]</scope>
    <source>
        <strain evidence="3 4">CYP1-1B</strain>
    </source>
</reference>
<name>A0A6L3VGF6_9ACTN</name>
<gene>
    <name evidence="3" type="ORF">F9B16_39120</name>
</gene>
<dbReference type="GO" id="GO:0050660">
    <property type="term" value="F:flavin adenine dinucleotide binding"/>
    <property type="evidence" value="ECO:0007669"/>
    <property type="project" value="TreeGrafter"/>
</dbReference>
<dbReference type="Pfam" id="PF13738">
    <property type="entry name" value="Pyr_redox_3"/>
    <property type="match status" value="1"/>
</dbReference>
<evidence type="ECO:0000256" key="2">
    <source>
        <dbReference type="SAM" id="MobiDB-lite"/>
    </source>
</evidence>
<dbReference type="PRINTS" id="PR00411">
    <property type="entry name" value="PNDRDTASEI"/>
</dbReference>
<feature type="region of interest" description="Disordered" evidence="2">
    <location>
        <begin position="1"/>
        <end position="63"/>
    </location>
</feature>
<evidence type="ECO:0000256" key="1">
    <source>
        <dbReference type="ARBA" id="ARBA00023002"/>
    </source>
</evidence>
<evidence type="ECO:0000313" key="4">
    <source>
        <dbReference type="Proteomes" id="UP000483004"/>
    </source>
</evidence>
<comment type="caution">
    <text evidence="3">The sequence shown here is derived from an EMBL/GenBank/DDBJ whole genome shotgun (WGS) entry which is preliminary data.</text>
</comment>
<protein>
    <submittedName>
        <fullName evidence="3">FAD-dependent oxidoreductase</fullName>
    </submittedName>
</protein>
<dbReference type="InterPro" id="IPR036188">
    <property type="entry name" value="FAD/NAD-bd_sf"/>
</dbReference>
<dbReference type="InterPro" id="IPR050982">
    <property type="entry name" value="Auxin_biosynth/cation_transpt"/>
</dbReference>
<accession>A0A6L3VGF6</accession>
<keyword evidence="4" id="KW-1185">Reference proteome</keyword>
<dbReference type="SUPFAM" id="SSF51905">
    <property type="entry name" value="FAD/NAD(P)-binding domain"/>
    <property type="match status" value="2"/>
</dbReference>
<keyword evidence="1" id="KW-0560">Oxidoreductase</keyword>
<sequence length="589" mass="65619">MFTPPCPLPTRASGDPSAPVRTAVTTRVPCPRGDGAGARGPPSGTRPAAFSEPSENSGLPSAAFDRRVDGGCTVDGIRDYLVIGAGPAGLQLGHLLRRAGRDHVILEAGPGPGTFYRTFPRHRRMISINKPHTGWTDPELNLRMDWNSLLSDVPDLLLSKYTDAYFPHADDYVRYLADYASTLKLDVRCGTRVVNVAKDGHFKVTDQHGEVHEARRVVVATGFGKQNVPAIPGIEGVEHYSSVSVDPDDFTDQRVLILGKGNSAFETADALTERAAVIHVIGPSDVKFAWRTHFIGHLRAVNNNFLDTYQLKTQNMVLDGRVERIDRAGGAYRARIAYARRDKVVTLEYDRVINCTGFRMDASIFDATCRPRLVIDDRFPELTTRWESVNVPDLFFAGTITQSRDFKRFTSAFLHGFRYGVRALHRMLEQRYEGVPWPERELPAEPGALAGAVLERINRTSALWQQYGFLCDVIAVGDGRARYLEELPLDHVPEHMAGEDERDWFTVSLEYGAGHADIDPFDIEAGRAWEADPSKEDRYLHPVVRYYRDGELAGRLLLPEDICNDWSGEEEFREPLRAFAASALAPVTA</sequence>
<dbReference type="PANTHER" id="PTHR43539">
    <property type="entry name" value="FLAVIN-BINDING MONOOXYGENASE-LIKE PROTEIN (AFU_ORTHOLOGUE AFUA_4G09220)"/>
    <property type="match status" value="1"/>
</dbReference>
<evidence type="ECO:0000313" key="3">
    <source>
        <dbReference type="EMBL" id="KAB2366760.1"/>
    </source>
</evidence>
<dbReference type="PRINTS" id="PR00368">
    <property type="entry name" value="FADPNR"/>
</dbReference>
<dbReference type="GO" id="GO:0004497">
    <property type="term" value="F:monooxygenase activity"/>
    <property type="evidence" value="ECO:0007669"/>
    <property type="project" value="TreeGrafter"/>
</dbReference>